<evidence type="ECO:0000256" key="1">
    <source>
        <dbReference type="ARBA" id="ARBA00006611"/>
    </source>
</evidence>
<evidence type="ECO:0000259" key="4">
    <source>
        <dbReference type="Pfam" id="PF23990"/>
    </source>
</evidence>
<dbReference type="InterPro" id="IPR001482">
    <property type="entry name" value="T2SS/T4SS_dom"/>
</dbReference>
<dbReference type="InterPro" id="IPR027417">
    <property type="entry name" value="P-loop_NTPase"/>
</dbReference>
<dbReference type="GO" id="GO:0016887">
    <property type="term" value="F:ATP hydrolysis activity"/>
    <property type="evidence" value="ECO:0007669"/>
    <property type="project" value="InterPro"/>
</dbReference>
<dbReference type="Pfam" id="PF00437">
    <property type="entry name" value="T2SSE"/>
    <property type="match status" value="1"/>
</dbReference>
<reference evidence="5 6" key="1">
    <citation type="submission" date="2017-11" db="EMBL/GenBank/DDBJ databases">
        <title>Isolation and Characterization of Methanofollis Species from Methane Seep Offshore SW Taiwan.</title>
        <authorList>
            <person name="Teng N.-H."/>
            <person name="Lai M.-C."/>
            <person name="Chen S.-C."/>
        </authorList>
    </citation>
    <scope>NUCLEOTIDE SEQUENCE [LARGE SCALE GENOMIC DNA]</scope>
    <source>
        <strain evidence="5 6">FWC-SCC2</strain>
    </source>
</reference>
<dbReference type="PANTHER" id="PTHR30486:SF6">
    <property type="entry name" value="TYPE IV PILUS RETRACTATION ATPASE PILT"/>
    <property type="match status" value="1"/>
</dbReference>
<feature type="domain" description="PilB3-like N-terminal" evidence="4">
    <location>
        <begin position="321"/>
        <end position="383"/>
    </location>
</feature>
<dbReference type="Gene3D" id="3.30.450.380">
    <property type="match status" value="1"/>
</dbReference>
<feature type="compositionally biased region" description="Acidic residues" evidence="2">
    <location>
        <begin position="41"/>
        <end position="51"/>
    </location>
</feature>
<evidence type="ECO:0000313" key="5">
    <source>
        <dbReference type="EMBL" id="TAJ45046.1"/>
    </source>
</evidence>
<proteinExistence type="inferred from homology"/>
<name>A0A483CYZ2_9EURY</name>
<accession>A0A483CYZ2</accession>
<protein>
    <submittedName>
        <fullName evidence="5">Secretion system protein E</fullName>
    </submittedName>
</protein>
<keyword evidence="6" id="KW-1185">Reference proteome</keyword>
<gene>
    <name evidence="5" type="ORF">CUJ86_06005</name>
</gene>
<comment type="similarity">
    <text evidence="1">Belongs to the GSP E family.</text>
</comment>
<dbReference type="EMBL" id="PGCL01000002">
    <property type="protein sequence ID" value="TAJ45046.1"/>
    <property type="molecule type" value="Genomic_DNA"/>
</dbReference>
<dbReference type="OrthoDB" id="33500at2157"/>
<sequence length="838" mass="92578">MVGKKGGLDLSNLIRDVRQSPVLDDGGSEEKIPSPLSLDDASPDDGADAGDGEQPPTLLFGDDASPDDGADAGDGEQSPTLLFGDGTSPDDGADAGDGEQSPTLLFGDDASPDDGADAGGIIRETALSAHENDEPVLDPRNLAELQSVVDELFSGKSDAFREMDGIPALSQSIPEIETIQGRTVPDDSIQEDADAMPGYGCEPVQPTVPPATHAMSRRTRWSEGETSDNPQGNVDAGITDAEDLNSFSDLILPKAATFDVEDLAFEFRSQAHSSGVNGLPQEIDGIWRDSFPSIAEDAREVVLGREGPEKGGILGKLGIISRFRHTVDEYNPVIHGPLVDLAFTPDPGVEEVELYPVNEPYAYVRIIYDNATHEYSYEVLEPEITDAESELLDEIKERLFERLDVNTKDISRSESKRILRSFSDEIIADYGISLSPLTREKILYAIERDFLGDGLIDAVMHDKYIEDISCDGLNNPIFIFHSGYESIKTNLMYTDAVELDSFVTKLAQRAGKYISIAEPMLDATMSDGSRIQMTLGREVTAHGSTFTIRKFKDEPITPTDMIEWGTFSPLSIAFLWLAVEAGNSAIFAGGTASGKTTALNAISLFIPPQAKIVSLEDTRELKLPHPNWIPSVTRDSFDTGGKGEIDMYELLRAALRQRPEYILVGEVRGKEAQTLFQAMSTGHVTYATMHADSVASVVHRLENPPLNVPRNMLNALNLVCVQQQARVGGQRIRRNKQIIEILDIDPRTNELITNEVFSWHQASDDIRYSGKSYILEAIMEIRGWSETRMREELKRRQEILEWMRIKKIRHYRDVSKMLISYFRDPDAVMEVVRGDLYE</sequence>
<feature type="region of interest" description="Disordered" evidence="2">
    <location>
        <begin position="1"/>
        <end position="120"/>
    </location>
</feature>
<comment type="caution">
    <text evidence="5">The sequence shown here is derived from an EMBL/GenBank/DDBJ whole genome shotgun (WGS) entry which is preliminary data.</text>
</comment>
<evidence type="ECO:0000313" key="6">
    <source>
        <dbReference type="Proteomes" id="UP000292580"/>
    </source>
</evidence>
<evidence type="ECO:0000256" key="2">
    <source>
        <dbReference type="SAM" id="MobiDB-lite"/>
    </source>
</evidence>
<organism evidence="5 6">
    <name type="scientific">Methanofollis fontis</name>
    <dbReference type="NCBI Taxonomy" id="2052832"/>
    <lineage>
        <taxon>Archaea</taxon>
        <taxon>Methanobacteriati</taxon>
        <taxon>Methanobacteriota</taxon>
        <taxon>Stenosarchaea group</taxon>
        <taxon>Methanomicrobia</taxon>
        <taxon>Methanomicrobiales</taxon>
        <taxon>Methanomicrobiaceae</taxon>
        <taxon>Methanofollis</taxon>
    </lineage>
</organism>
<evidence type="ECO:0000259" key="3">
    <source>
        <dbReference type="Pfam" id="PF00437"/>
    </source>
</evidence>
<dbReference type="InterPro" id="IPR056570">
    <property type="entry name" value="PilB3-like_N"/>
</dbReference>
<dbReference type="Pfam" id="PF23990">
    <property type="entry name" value="PilB3_N"/>
    <property type="match status" value="1"/>
</dbReference>
<dbReference type="AlphaFoldDB" id="A0A483CYZ2"/>
<dbReference type="SUPFAM" id="SSF52540">
    <property type="entry name" value="P-loop containing nucleoside triphosphate hydrolases"/>
    <property type="match status" value="1"/>
</dbReference>
<dbReference type="CDD" id="cd01130">
    <property type="entry name" value="VirB11-like_ATPase"/>
    <property type="match status" value="1"/>
</dbReference>
<dbReference type="Proteomes" id="UP000292580">
    <property type="component" value="Unassembled WGS sequence"/>
</dbReference>
<dbReference type="PANTHER" id="PTHR30486">
    <property type="entry name" value="TWITCHING MOTILITY PROTEIN PILT"/>
    <property type="match status" value="1"/>
</dbReference>
<feature type="region of interest" description="Disordered" evidence="2">
    <location>
        <begin position="202"/>
        <end position="239"/>
    </location>
</feature>
<feature type="compositionally biased region" description="Acidic residues" evidence="2">
    <location>
        <begin position="64"/>
        <end position="74"/>
    </location>
</feature>
<dbReference type="InterPro" id="IPR050921">
    <property type="entry name" value="T4SS_GSP_E_ATPase"/>
</dbReference>
<feature type="domain" description="Bacterial type II secretion system protein E" evidence="3">
    <location>
        <begin position="517"/>
        <end position="779"/>
    </location>
</feature>
<dbReference type="Gene3D" id="3.40.50.300">
    <property type="entry name" value="P-loop containing nucleotide triphosphate hydrolases"/>
    <property type="match status" value="1"/>
</dbReference>